<sequence>MNREIIFRGKSSVTNEWVYGSLVKVGNESHIIGFDEVDLDGHHIRYCSDRPVFTKQGTIGQFTGLYDKNGKEIYEGDIIRNESCKGIVVYKNGAFCLELEKSCGYVWLFCLDSLLDIGNIYDDKELLEEMK</sequence>
<reference evidence="2" key="1">
    <citation type="submission" date="2020-10" db="EMBL/GenBank/DDBJ databases">
        <authorList>
            <person name="Gilroy R."/>
        </authorList>
    </citation>
    <scope>NUCLEOTIDE SEQUENCE</scope>
    <source>
        <strain evidence="2">2889</strain>
    </source>
</reference>
<proteinExistence type="predicted"/>
<evidence type="ECO:0000259" key="1">
    <source>
        <dbReference type="Pfam" id="PF09643"/>
    </source>
</evidence>
<dbReference type="SUPFAM" id="SSF159006">
    <property type="entry name" value="YopX-like"/>
    <property type="match status" value="1"/>
</dbReference>
<dbReference type="Pfam" id="PF09643">
    <property type="entry name" value="YopX"/>
    <property type="match status" value="1"/>
</dbReference>
<dbReference type="InterPro" id="IPR023385">
    <property type="entry name" value="YopX-like_C"/>
</dbReference>
<comment type="caution">
    <text evidence="2">The sequence shown here is derived from an EMBL/GenBank/DDBJ whole genome shotgun (WGS) entry which is preliminary data.</text>
</comment>
<reference evidence="2" key="2">
    <citation type="journal article" date="2021" name="PeerJ">
        <title>Extensive microbial diversity within the chicken gut microbiome revealed by metagenomics and culture.</title>
        <authorList>
            <person name="Gilroy R."/>
            <person name="Ravi A."/>
            <person name="Getino M."/>
            <person name="Pursley I."/>
            <person name="Horton D.L."/>
            <person name="Alikhan N.F."/>
            <person name="Baker D."/>
            <person name="Gharbi K."/>
            <person name="Hall N."/>
            <person name="Watson M."/>
            <person name="Adriaenssens E.M."/>
            <person name="Foster-Nyarko E."/>
            <person name="Jarju S."/>
            <person name="Secka A."/>
            <person name="Antonio M."/>
            <person name="Oren A."/>
            <person name="Chaudhuri R.R."/>
            <person name="La Ragione R."/>
            <person name="Hildebrand F."/>
            <person name="Pallen M.J."/>
        </authorList>
    </citation>
    <scope>NUCLEOTIDE SEQUENCE</scope>
    <source>
        <strain evidence="2">2889</strain>
    </source>
</reference>
<evidence type="ECO:0000313" key="2">
    <source>
        <dbReference type="EMBL" id="MBO8433164.1"/>
    </source>
</evidence>
<protein>
    <recommendedName>
        <fullName evidence="1">YopX protein domain-containing protein</fullName>
    </recommendedName>
</protein>
<feature type="domain" description="YopX protein" evidence="1">
    <location>
        <begin position="7"/>
        <end position="128"/>
    </location>
</feature>
<organism evidence="2 3">
    <name type="scientific">Candidatus Pullibacteroides excrementavium</name>
    <dbReference type="NCBI Taxonomy" id="2840905"/>
    <lineage>
        <taxon>Bacteria</taxon>
        <taxon>Pseudomonadati</taxon>
        <taxon>Bacteroidota</taxon>
        <taxon>Bacteroidia</taxon>
        <taxon>Bacteroidales</taxon>
        <taxon>Candidatus Pullibacteroides</taxon>
    </lineage>
</organism>
<dbReference type="Proteomes" id="UP000823612">
    <property type="component" value="Unassembled WGS sequence"/>
</dbReference>
<dbReference type="EMBL" id="JADIMZ010000113">
    <property type="protein sequence ID" value="MBO8433164.1"/>
    <property type="molecule type" value="Genomic_DNA"/>
</dbReference>
<accession>A0A9D9DSJ4</accession>
<name>A0A9D9DSJ4_9BACT</name>
<evidence type="ECO:0000313" key="3">
    <source>
        <dbReference type="Proteomes" id="UP000823612"/>
    </source>
</evidence>
<dbReference type="InterPro" id="IPR019096">
    <property type="entry name" value="YopX_protein"/>
</dbReference>
<dbReference type="AlphaFoldDB" id="A0A9D9DSJ4"/>
<gene>
    <name evidence="2" type="ORF">IAB08_07730</name>
</gene>
<dbReference type="Gene3D" id="2.30.30.290">
    <property type="entry name" value="YopX-like domains"/>
    <property type="match status" value="1"/>
</dbReference>